<dbReference type="EMBL" id="JACHMJ010000001">
    <property type="protein sequence ID" value="MBB5842711.1"/>
    <property type="molecule type" value="Genomic_DNA"/>
</dbReference>
<keyword evidence="1" id="KW-0812">Transmembrane</keyword>
<proteinExistence type="predicted"/>
<organism evidence="3 4">
    <name type="scientific">Conyzicola lurida</name>
    <dbReference type="NCBI Taxonomy" id="1172621"/>
    <lineage>
        <taxon>Bacteria</taxon>
        <taxon>Bacillati</taxon>
        <taxon>Actinomycetota</taxon>
        <taxon>Actinomycetes</taxon>
        <taxon>Micrococcales</taxon>
        <taxon>Microbacteriaceae</taxon>
        <taxon>Conyzicola</taxon>
    </lineage>
</organism>
<dbReference type="InterPro" id="IPR019283">
    <property type="entry name" value="DUF2330"/>
</dbReference>
<feature type="chain" id="PRO_5032622258" description="DUF2330 domain-containing protein" evidence="2">
    <location>
        <begin position="24"/>
        <end position="344"/>
    </location>
</feature>
<accession>A0A841ALV6</accession>
<evidence type="ECO:0000313" key="4">
    <source>
        <dbReference type="Proteomes" id="UP000536685"/>
    </source>
</evidence>
<keyword evidence="4" id="KW-1185">Reference proteome</keyword>
<keyword evidence="2" id="KW-0732">Signal</keyword>
<keyword evidence="1" id="KW-0472">Membrane</keyword>
<feature type="signal peptide" evidence="2">
    <location>
        <begin position="1"/>
        <end position="23"/>
    </location>
</feature>
<reference evidence="3 4" key="1">
    <citation type="submission" date="2020-08" db="EMBL/GenBank/DDBJ databases">
        <title>Sequencing the genomes of 1000 actinobacteria strains.</title>
        <authorList>
            <person name="Klenk H.-P."/>
        </authorList>
    </citation>
    <scope>NUCLEOTIDE SEQUENCE [LARGE SCALE GENOMIC DNA]</scope>
    <source>
        <strain evidence="3 4">DSM 105784</strain>
    </source>
</reference>
<gene>
    <name evidence="3" type="ORF">HD599_001034</name>
</gene>
<sequence length="344" mass="35069">MRRFWAVALLSALFLMTAAVAPADAVENVAACGCGAVVPAPGTTAEVTGESAIVSLQGGVETIVLSLGVNSTLPGVGLVVPTPTPASVVPGDAALFDALDAQLEPAPRYVDDWWGNLAQPASAEPTVLSRVQVGDYEATSLAASDSAGLNAWLSAHGYALPPETAALLQGYVAKNWYFTAIKLANDAGGSGAGIDGRVDPIQISFPSETMVYPLGLAKSALTEQSLRLSVIGGTRADLVQAGSPSTPLNAAEKVVWAGPVTEEALLPLGGYLTVVDLTFDSPATQIIEDIGIVAAPNDDVVAPTTLVVRPVTLLGFPLGTLLVVWAGLGLLAAVAAVVARSRLR</sequence>
<feature type="transmembrane region" description="Helical" evidence="1">
    <location>
        <begin position="313"/>
        <end position="339"/>
    </location>
</feature>
<evidence type="ECO:0000256" key="2">
    <source>
        <dbReference type="SAM" id="SignalP"/>
    </source>
</evidence>
<dbReference type="Pfam" id="PF10092">
    <property type="entry name" value="DUF2330"/>
    <property type="match status" value="1"/>
</dbReference>
<comment type="caution">
    <text evidence="3">The sequence shown here is derived from an EMBL/GenBank/DDBJ whole genome shotgun (WGS) entry which is preliminary data.</text>
</comment>
<evidence type="ECO:0008006" key="5">
    <source>
        <dbReference type="Google" id="ProtNLM"/>
    </source>
</evidence>
<evidence type="ECO:0000313" key="3">
    <source>
        <dbReference type="EMBL" id="MBB5842711.1"/>
    </source>
</evidence>
<evidence type="ECO:0000256" key="1">
    <source>
        <dbReference type="SAM" id="Phobius"/>
    </source>
</evidence>
<dbReference type="Proteomes" id="UP000536685">
    <property type="component" value="Unassembled WGS sequence"/>
</dbReference>
<protein>
    <recommendedName>
        <fullName evidence="5">DUF2330 domain-containing protein</fullName>
    </recommendedName>
</protein>
<dbReference type="AlphaFoldDB" id="A0A841ALV6"/>
<keyword evidence="1" id="KW-1133">Transmembrane helix</keyword>
<name>A0A841ALV6_9MICO</name>